<dbReference type="SUPFAM" id="SSF55729">
    <property type="entry name" value="Acyl-CoA N-acyltransferases (Nat)"/>
    <property type="match status" value="1"/>
</dbReference>
<accession>A0A3A8I6P0</accession>
<dbReference type="Pfam" id="PF00583">
    <property type="entry name" value="Acetyltransf_1"/>
    <property type="match status" value="1"/>
</dbReference>
<dbReference type="AlphaFoldDB" id="A0A3A8I6P0"/>
<evidence type="ECO:0000313" key="3">
    <source>
        <dbReference type="Proteomes" id="UP000268094"/>
    </source>
</evidence>
<organism evidence="2 3">
    <name type="scientific">Corallococcus terminator</name>
    <dbReference type="NCBI Taxonomy" id="2316733"/>
    <lineage>
        <taxon>Bacteria</taxon>
        <taxon>Pseudomonadati</taxon>
        <taxon>Myxococcota</taxon>
        <taxon>Myxococcia</taxon>
        <taxon>Myxococcales</taxon>
        <taxon>Cystobacterineae</taxon>
        <taxon>Myxococcaceae</taxon>
        <taxon>Corallococcus</taxon>
    </lineage>
</organism>
<gene>
    <name evidence="2" type="ORF">D7V88_29505</name>
</gene>
<dbReference type="PROSITE" id="PS51186">
    <property type="entry name" value="GNAT"/>
    <property type="match status" value="1"/>
</dbReference>
<proteinExistence type="predicted"/>
<dbReference type="RefSeq" id="WP_120543952.1">
    <property type="nucleotide sequence ID" value="NZ_RAVZ01000257.1"/>
</dbReference>
<dbReference type="Proteomes" id="UP000268094">
    <property type="component" value="Unassembled WGS sequence"/>
</dbReference>
<dbReference type="GO" id="GO:0016747">
    <property type="term" value="F:acyltransferase activity, transferring groups other than amino-acyl groups"/>
    <property type="evidence" value="ECO:0007669"/>
    <property type="project" value="InterPro"/>
</dbReference>
<dbReference type="EMBL" id="RAVZ01000257">
    <property type="protein sequence ID" value="RKG78805.1"/>
    <property type="molecule type" value="Genomic_DNA"/>
</dbReference>
<dbReference type="Gene3D" id="3.40.630.30">
    <property type="match status" value="1"/>
</dbReference>
<dbReference type="OrthoDB" id="5109343at2"/>
<dbReference type="InterPro" id="IPR000182">
    <property type="entry name" value="GNAT_dom"/>
</dbReference>
<comment type="caution">
    <text evidence="2">The sequence shown here is derived from an EMBL/GenBank/DDBJ whole genome shotgun (WGS) entry which is preliminary data.</text>
</comment>
<protein>
    <submittedName>
        <fullName evidence="2">GNAT family N-acetyltransferase</fullName>
    </submittedName>
</protein>
<sequence>MSHPYSVRAVQSRSELEQVLALQRNNLKQGLSQEEMRSQGFVTVAHDLPTLEAMHALAPSIIALHGSEVVAYALVMPQECRKLVPVLEPMFALLGRIDFRGRPLEEQRFYVMGQICIDKAHRGMGLFDALYHQHREQLRDRFDCVVTEVSVHNTRSLRAHERVGFQTVHTYPDVTDTWAVVLWDWAAPTGRVAIHLR</sequence>
<feature type="domain" description="N-acetyltransferase" evidence="1">
    <location>
        <begin position="5"/>
        <end position="187"/>
    </location>
</feature>
<dbReference type="InterPro" id="IPR016181">
    <property type="entry name" value="Acyl_CoA_acyltransferase"/>
</dbReference>
<evidence type="ECO:0000313" key="2">
    <source>
        <dbReference type="EMBL" id="RKG78805.1"/>
    </source>
</evidence>
<reference evidence="3" key="1">
    <citation type="submission" date="2018-09" db="EMBL/GenBank/DDBJ databases">
        <authorList>
            <person name="Livingstone P.G."/>
            <person name="Whitworth D.E."/>
        </authorList>
    </citation>
    <scope>NUCLEOTIDE SEQUENCE [LARGE SCALE GENOMIC DNA]</scope>
    <source>
        <strain evidence="3">CA054A</strain>
    </source>
</reference>
<keyword evidence="2" id="KW-0808">Transferase</keyword>
<name>A0A3A8I6P0_9BACT</name>
<evidence type="ECO:0000259" key="1">
    <source>
        <dbReference type="PROSITE" id="PS51186"/>
    </source>
</evidence>
<keyword evidence="3" id="KW-1185">Reference proteome</keyword>